<sequence length="133" mass="13989">MSGPRSGAAIAAAARALVGVPFRLQGRDPVLGLDCVGLVGAAMRAAGYAPMMPGDYGLRFGDDRRADEWARAAGLRPVTAGAVGDMMLVRPGALHRHLLILVPGGFVHAHAGLRRVVETPGVPPWPILRIWRA</sequence>
<dbReference type="Proteomes" id="UP000009887">
    <property type="component" value="Unassembled WGS sequence"/>
</dbReference>
<evidence type="ECO:0000313" key="1">
    <source>
        <dbReference type="EMBL" id="EKU76449.1"/>
    </source>
</evidence>
<organism evidence="1 2">
    <name type="scientific">Sphingobium yanoikuyae ATCC 51230</name>
    <dbReference type="NCBI Taxonomy" id="883163"/>
    <lineage>
        <taxon>Bacteria</taxon>
        <taxon>Pseudomonadati</taxon>
        <taxon>Pseudomonadota</taxon>
        <taxon>Alphaproteobacteria</taxon>
        <taxon>Sphingomonadales</taxon>
        <taxon>Sphingomonadaceae</taxon>
        <taxon>Sphingobium</taxon>
    </lineage>
</organism>
<dbReference type="AlphaFoldDB" id="K9CW53"/>
<evidence type="ECO:0000313" key="2">
    <source>
        <dbReference type="Proteomes" id="UP000009887"/>
    </source>
</evidence>
<dbReference type="SUPFAM" id="SSF54001">
    <property type="entry name" value="Cysteine proteinases"/>
    <property type="match status" value="1"/>
</dbReference>
<dbReference type="EMBL" id="AGZU01000006">
    <property type="protein sequence ID" value="EKU76449.1"/>
    <property type="molecule type" value="Genomic_DNA"/>
</dbReference>
<accession>K9CW53</accession>
<dbReference type="Gene3D" id="3.90.1720.10">
    <property type="entry name" value="endopeptidase domain like (from Nostoc punctiforme)"/>
    <property type="match status" value="1"/>
</dbReference>
<dbReference type="InterPro" id="IPR038765">
    <property type="entry name" value="Papain-like_cys_pep_sf"/>
</dbReference>
<dbReference type="RefSeq" id="WP_004207795.1">
    <property type="nucleotide sequence ID" value="NZ_JH992904.1"/>
</dbReference>
<reference evidence="1 2" key="1">
    <citation type="submission" date="2012-09" db="EMBL/GenBank/DDBJ databases">
        <title>The Genome Sequence of Sphingobium yanoikuyae ATCC 51230.</title>
        <authorList>
            <consortium name="The Broad Institute Genome Sequencing Platform"/>
            <person name="Earl A."/>
            <person name="Ward D."/>
            <person name="Feldgarden M."/>
            <person name="Gevers D."/>
            <person name="Huys G."/>
            <person name="Walker B."/>
            <person name="Young S.K."/>
            <person name="Zeng Q."/>
            <person name="Gargeya S."/>
            <person name="Fitzgerald M."/>
            <person name="Haas B."/>
            <person name="Abouelleil A."/>
            <person name="Alvarado L."/>
            <person name="Arachchi H.M."/>
            <person name="Berlin A.M."/>
            <person name="Chapman S.B."/>
            <person name="Goldberg J."/>
            <person name="Griggs A."/>
            <person name="Gujja S."/>
            <person name="Hansen M."/>
            <person name="Howarth C."/>
            <person name="Imamovic A."/>
            <person name="Larimer J."/>
            <person name="McCowen C."/>
            <person name="Montmayeur A."/>
            <person name="Murphy C."/>
            <person name="Neiman D."/>
            <person name="Pearson M."/>
            <person name="Priest M."/>
            <person name="Roberts A."/>
            <person name="Saif S."/>
            <person name="Shea T."/>
            <person name="Sisk P."/>
            <person name="Sykes S."/>
            <person name="Wortman J."/>
            <person name="Nusbaum C."/>
            <person name="Birren B."/>
        </authorList>
    </citation>
    <scope>NUCLEOTIDE SEQUENCE [LARGE SCALE GENOMIC DNA]</scope>
    <source>
        <strain evidence="1 2">ATCC 51230</strain>
    </source>
</reference>
<comment type="caution">
    <text evidence="1">The sequence shown here is derived from an EMBL/GenBank/DDBJ whole genome shotgun (WGS) entry which is preliminary data.</text>
</comment>
<keyword evidence="2" id="KW-1185">Reference proteome</keyword>
<dbReference type="PATRIC" id="fig|883163.3.peg.784"/>
<evidence type="ECO:0008006" key="3">
    <source>
        <dbReference type="Google" id="ProtNLM"/>
    </source>
</evidence>
<protein>
    <recommendedName>
        <fullName evidence="3">NlpC/P60 domain-containing protein</fullName>
    </recommendedName>
</protein>
<proteinExistence type="predicted"/>
<gene>
    <name evidence="1" type="ORF">HMPREF9718_00773</name>
</gene>
<name>K9CW53_SPHYA</name>
<dbReference type="HOGENOM" id="CLU_115301_2_0_5"/>